<accession>A0A0F9BQE7</accession>
<organism evidence="2">
    <name type="scientific">marine sediment metagenome</name>
    <dbReference type="NCBI Taxonomy" id="412755"/>
    <lineage>
        <taxon>unclassified sequences</taxon>
        <taxon>metagenomes</taxon>
        <taxon>ecological metagenomes</taxon>
    </lineage>
</organism>
<dbReference type="Pfam" id="PF12867">
    <property type="entry name" value="DinB_2"/>
    <property type="match status" value="1"/>
</dbReference>
<gene>
    <name evidence="2" type="ORF">LCGC14_2761580</name>
</gene>
<comment type="caution">
    <text evidence="2">The sequence shown here is derived from an EMBL/GenBank/DDBJ whole genome shotgun (WGS) entry which is preliminary data.</text>
</comment>
<name>A0A0F9BQE7_9ZZZZ</name>
<feature type="domain" description="DinB-like" evidence="1">
    <location>
        <begin position="17"/>
        <end position="138"/>
    </location>
</feature>
<dbReference type="InterPro" id="IPR034660">
    <property type="entry name" value="DinB/YfiT-like"/>
</dbReference>
<dbReference type="AlphaFoldDB" id="A0A0F9BQE7"/>
<dbReference type="SUPFAM" id="SSF109854">
    <property type="entry name" value="DinB/YfiT-like putative metalloenzymes"/>
    <property type="match status" value="1"/>
</dbReference>
<protein>
    <recommendedName>
        <fullName evidence="1">DinB-like domain-containing protein</fullName>
    </recommendedName>
</protein>
<proteinExistence type="predicted"/>
<sequence length="140" mass="15878">MVEKAQIEELKEKVALERDKLLALLEPLSEEAASTPPKPSEWSAKQQMSHLCEMETAYRACVEKALEEDGANVDGIRGEPVAIPLDRAKLHTVAEHVAEMRRQRAKTLTVLDRMRPEDYDRTATSSLFGTLTLIQWLRSY</sequence>
<dbReference type="InterPro" id="IPR024775">
    <property type="entry name" value="DinB-like"/>
</dbReference>
<reference evidence="2" key="1">
    <citation type="journal article" date="2015" name="Nature">
        <title>Complex archaea that bridge the gap between prokaryotes and eukaryotes.</title>
        <authorList>
            <person name="Spang A."/>
            <person name="Saw J.H."/>
            <person name="Jorgensen S.L."/>
            <person name="Zaremba-Niedzwiedzka K."/>
            <person name="Martijn J."/>
            <person name="Lind A.E."/>
            <person name="van Eijk R."/>
            <person name="Schleper C."/>
            <person name="Guy L."/>
            <person name="Ettema T.J."/>
        </authorList>
    </citation>
    <scope>NUCLEOTIDE SEQUENCE</scope>
</reference>
<dbReference type="Gene3D" id="1.20.120.450">
    <property type="entry name" value="dinb family like domain"/>
    <property type="match status" value="1"/>
</dbReference>
<dbReference type="EMBL" id="LAZR01050770">
    <property type="protein sequence ID" value="KKK86606.1"/>
    <property type="molecule type" value="Genomic_DNA"/>
</dbReference>
<feature type="non-terminal residue" evidence="2">
    <location>
        <position position="140"/>
    </location>
</feature>
<evidence type="ECO:0000259" key="1">
    <source>
        <dbReference type="Pfam" id="PF12867"/>
    </source>
</evidence>
<evidence type="ECO:0000313" key="2">
    <source>
        <dbReference type="EMBL" id="KKK86606.1"/>
    </source>
</evidence>